<gene>
    <name evidence="1" type="ORF">H0A72_10715</name>
</gene>
<dbReference type="SUPFAM" id="SSF102588">
    <property type="entry name" value="LmbE-like"/>
    <property type="match status" value="1"/>
</dbReference>
<keyword evidence="2" id="KW-1185">Reference proteome</keyword>
<dbReference type="AlphaFoldDB" id="A0A853FY27"/>
<dbReference type="Pfam" id="PF02585">
    <property type="entry name" value="PIG-L"/>
    <property type="match status" value="1"/>
</dbReference>
<dbReference type="InterPro" id="IPR024078">
    <property type="entry name" value="LmbE-like_dom_sf"/>
</dbReference>
<accession>A0A853FY27</accession>
<dbReference type="InterPro" id="IPR003737">
    <property type="entry name" value="GlcNAc_PI_deacetylase-related"/>
</dbReference>
<proteinExistence type="predicted"/>
<dbReference type="EMBL" id="JACCEM010000005">
    <property type="protein sequence ID" value="NYT49778.1"/>
    <property type="molecule type" value="Genomic_DNA"/>
</dbReference>
<evidence type="ECO:0000313" key="2">
    <source>
        <dbReference type="Proteomes" id="UP000559809"/>
    </source>
</evidence>
<reference evidence="1 2" key="1">
    <citation type="submission" date="2020-07" db="EMBL/GenBank/DDBJ databases">
        <title>Taxonomic revisions and descriptions of new bacterial species based on genomic comparisons in the high-G+C-content subgroup of the family Alcaligenaceae.</title>
        <authorList>
            <person name="Szabo A."/>
            <person name="Felfoldi T."/>
        </authorList>
    </citation>
    <scope>NUCLEOTIDE SEQUENCE [LARGE SCALE GENOMIC DNA]</scope>
    <source>
        <strain evidence="1 2">LMG 24012</strain>
    </source>
</reference>
<comment type="caution">
    <text evidence="1">The sequence shown here is derived from an EMBL/GenBank/DDBJ whole genome shotgun (WGS) entry which is preliminary data.</text>
</comment>
<dbReference type="Proteomes" id="UP000559809">
    <property type="component" value="Unassembled WGS sequence"/>
</dbReference>
<protein>
    <submittedName>
        <fullName evidence="1">PIG-L family deacetylase</fullName>
    </submittedName>
</protein>
<evidence type="ECO:0000313" key="1">
    <source>
        <dbReference type="EMBL" id="NYT49778.1"/>
    </source>
</evidence>
<dbReference type="Gene3D" id="3.40.50.10320">
    <property type="entry name" value="LmbE-like"/>
    <property type="match status" value="1"/>
</dbReference>
<name>A0A853FY27_9BURK</name>
<organism evidence="1 2">
    <name type="scientific">Parapusillimonas granuli</name>
    <dbReference type="NCBI Taxonomy" id="380911"/>
    <lineage>
        <taxon>Bacteria</taxon>
        <taxon>Pseudomonadati</taxon>
        <taxon>Pseudomonadota</taxon>
        <taxon>Betaproteobacteria</taxon>
        <taxon>Burkholderiales</taxon>
        <taxon>Alcaligenaceae</taxon>
        <taxon>Parapusillimonas</taxon>
    </lineage>
</organism>
<sequence length="227" mass="25781">MDFVWRCAGTIAKYASAGAKVRIIDLTFGERGESAEVWASRPGIRVEEVKEIRRAEADEAAALLGAEIRYLDFDDHPMVLDKLHYLKLVDEIRDFNPTVALTHHTEDPLNFDHPEAARAFFWALRCAAVPGVSPETKKIGRVKVCMFEPDQPEFCNFKPDTFIDITDVMDVKLKAMSLVDSQAYLVENYTGRAQYRGYLAQRVSGNKAIRYAEAYMRFEPYVGEAFV</sequence>